<proteinExistence type="predicted"/>
<dbReference type="InterPro" id="IPR036388">
    <property type="entry name" value="WH-like_DNA-bd_sf"/>
</dbReference>
<dbReference type="InterPro" id="IPR011991">
    <property type="entry name" value="ArsR-like_HTH"/>
</dbReference>
<protein>
    <submittedName>
        <fullName evidence="5">ArsR family transcriptional regulator</fullName>
    </submittedName>
</protein>
<dbReference type="SUPFAM" id="SSF46785">
    <property type="entry name" value="Winged helix' DNA-binding domain"/>
    <property type="match status" value="1"/>
</dbReference>
<name>A0A523BF31_9CREN</name>
<evidence type="ECO:0000256" key="2">
    <source>
        <dbReference type="ARBA" id="ARBA00023125"/>
    </source>
</evidence>
<dbReference type="Pfam" id="PF01022">
    <property type="entry name" value="HTH_5"/>
    <property type="match status" value="1"/>
</dbReference>
<evidence type="ECO:0000259" key="4">
    <source>
        <dbReference type="PROSITE" id="PS50987"/>
    </source>
</evidence>
<dbReference type="PROSITE" id="PS50987">
    <property type="entry name" value="HTH_ARSR_2"/>
    <property type="match status" value="1"/>
</dbReference>
<dbReference type="CDD" id="cd00090">
    <property type="entry name" value="HTH_ARSR"/>
    <property type="match status" value="1"/>
</dbReference>
<dbReference type="InterPro" id="IPR001845">
    <property type="entry name" value="HTH_ArsR_DNA-bd_dom"/>
</dbReference>
<dbReference type="GO" id="GO:0003700">
    <property type="term" value="F:DNA-binding transcription factor activity"/>
    <property type="evidence" value="ECO:0007669"/>
    <property type="project" value="InterPro"/>
</dbReference>
<gene>
    <name evidence="5" type="ORF">DSO08_02180</name>
</gene>
<evidence type="ECO:0000313" key="6">
    <source>
        <dbReference type="Proteomes" id="UP000315399"/>
    </source>
</evidence>
<dbReference type="SMART" id="SM00418">
    <property type="entry name" value="HTH_ARSR"/>
    <property type="match status" value="1"/>
</dbReference>
<dbReference type="Gene3D" id="1.10.10.10">
    <property type="entry name" value="Winged helix-like DNA-binding domain superfamily/Winged helix DNA-binding domain"/>
    <property type="match status" value="1"/>
</dbReference>
<evidence type="ECO:0000313" key="5">
    <source>
        <dbReference type="EMBL" id="TDA39432.1"/>
    </source>
</evidence>
<dbReference type="EMBL" id="QNVH01000013">
    <property type="protein sequence ID" value="TDA39432.1"/>
    <property type="molecule type" value="Genomic_DNA"/>
</dbReference>
<dbReference type="InterPro" id="IPR036390">
    <property type="entry name" value="WH_DNA-bd_sf"/>
</dbReference>
<keyword evidence="3" id="KW-0804">Transcription</keyword>
<sequence length="90" mass="10405">MSLEEILSSKGRVKVLKVLAERGELNISDITRRANLNHATTSSHLKRLCELGIVEEKRFGRIRIFRLKREDPRAWAIQTLFDSFRRGAKA</sequence>
<keyword evidence="1" id="KW-0805">Transcription regulation</keyword>
<organism evidence="5 6">
    <name type="scientific">Thermoproteota archaeon</name>
    <dbReference type="NCBI Taxonomy" id="2056631"/>
    <lineage>
        <taxon>Archaea</taxon>
        <taxon>Thermoproteota</taxon>
    </lineage>
</organism>
<evidence type="ECO:0000256" key="1">
    <source>
        <dbReference type="ARBA" id="ARBA00023015"/>
    </source>
</evidence>
<feature type="domain" description="HTH arsR-type" evidence="4">
    <location>
        <begin position="1"/>
        <end position="87"/>
    </location>
</feature>
<evidence type="ECO:0000256" key="3">
    <source>
        <dbReference type="ARBA" id="ARBA00023163"/>
    </source>
</evidence>
<dbReference type="Proteomes" id="UP000315399">
    <property type="component" value="Unassembled WGS sequence"/>
</dbReference>
<keyword evidence="2" id="KW-0238">DNA-binding</keyword>
<dbReference type="PANTHER" id="PTHR33154:SF38">
    <property type="entry name" value="HTH ARSR-TYPE DOMAIN-CONTAINING PROTEIN"/>
    <property type="match status" value="1"/>
</dbReference>
<dbReference type="PRINTS" id="PR00778">
    <property type="entry name" value="HTHARSR"/>
</dbReference>
<reference evidence="5 6" key="1">
    <citation type="journal article" date="2019" name="Nat. Microbiol.">
        <title>Expanding anaerobic alkane metabolism in the domain of Archaea.</title>
        <authorList>
            <person name="Wang Y."/>
            <person name="Wegener G."/>
            <person name="Hou J."/>
            <person name="Wang F."/>
            <person name="Xiao X."/>
        </authorList>
    </citation>
    <scope>NUCLEOTIDE SEQUENCE [LARGE SCALE GENOMIC DNA]</scope>
    <source>
        <strain evidence="5">WYZ-LMO10</strain>
    </source>
</reference>
<accession>A0A523BF31</accession>
<dbReference type="InterPro" id="IPR051081">
    <property type="entry name" value="HTH_MetalResp_TranReg"/>
</dbReference>
<comment type="caution">
    <text evidence="5">The sequence shown here is derived from an EMBL/GenBank/DDBJ whole genome shotgun (WGS) entry which is preliminary data.</text>
</comment>
<dbReference type="GO" id="GO:0003677">
    <property type="term" value="F:DNA binding"/>
    <property type="evidence" value="ECO:0007669"/>
    <property type="project" value="UniProtKB-KW"/>
</dbReference>
<dbReference type="AlphaFoldDB" id="A0A523BF31"/>
<dbReference type="PANTHER" id="PTHR33154">
    <property type="entry name" value="TRANSCRIPTIONAL REGULATOR, ARSR FAMILY"/>
    <property type="match status" value="1"/>
</dbReference>